<dbReference type="Proteomes" id="UP000244902">
    <property type="component" value="Chromosome"/>
</dbReference>
<reference evidence="1 2" key="1">
    <citation type="submission" date="2017-06" db="EMBL/GenBank/DDBJ databases">
        <title>Azoarcus sp. TSNA42 complete genome sequence.</title>
        <authorList>
            <person name="Woo J.-H."/>
            <person name="Kim H.-S."/>
        </authorList>
    </citation>
    <scope>NUCLEOTIDE SEQUENCE [LARGE SCALE GENOMIC DNA]</scope>
    <source>
        <strain evidence="1 2">TSNA42</strain>
    </source>
</reference>
<evidence type="ECO:0000313" key="1">
    <source>
        <dbReference type="EMBL" id="AWI78586.1"/>
    </source>
</evidence>
<protein>
    <submittedName>
        <fullName evidence="1">Uncharacterized protein</fullName>
    </submittedName>
</protein>
<dbReference type="EMBL" id="CP022188">
    <property type="protein sequence ID" value="AWI78586.1"/>
    <property type="molecule type" value="Genomic_DNA"/>
</dbReference>
<sequence length="101" mass="11459">MDEPYGPDHPAYLAERALRIDPFFDQPVRWINPPPTEAAMYGVRDTVEYQRLTEQVGTLEAKLARLQRVEAAAARLVKAIESGKWKSAQKRLESALEAAHR</sequence>
<proteinExistence type="predicted"/>
<dbReference type="AlphaFoldDB" id="A0A2U8H077"/>
<organism evidence="1 2">
    <name type="scientific">Parazoarcus communis</name>
    <dbReference type="NCBI Taxonomy" id="41977"/>
    <lineage>
        <taxon>Bacteria</taxon>
        <taxon>Pseudomonadati</taxon>
        <taxon>Pseudomonadota</taxon>
        <taxon>Betaproteobacteria</taxon>
        <taxon>Rhodocyclales</taxon>
        <taxon>Zoogloeaceae</taxon>
        <taxon>Parazoarcus</taxon>
    </lineage>
</organism>
<evidence type="ECO:0000313" key="2">
    <source>
        <dbReference type="Proteomes" id="UP000244902"/>
    </source>
</evidence>
<name>A0A2U8H077_9RHOO</name>
<dbReference type="RefSeq" id="WP_108971545.1">
    <property type="nucleotide sequence ID" value="NZ_CP022188.1"/>
</dbReference>
<gene>
    <name evidence="1" type="ORF">CEW87_03950</name>
</gene>
<accession>A0A2U8H077</accession>